<dbReference type="Proteomes" id="UP000651050">
    <property type="component" value="Unassembled WGS sequence"/>
</dbReference>
<accession>A0A931MJ79</accession>
<dbReference type="GO" id="GO:0016491">
    <property type="term" value="F:oxidoreductase activity"/>
    <property type="evidence" value="ECO:0007669"/>
    <property type="project" value="InterPro"/>
</dbReference>
<organism evidence="2 3">
    <name type="scientific">Caenimonas aquaedulcis</name>
    <dbReference type="NCBI Taxonomy" id="2793270"/>
    <lineage>
        <taxon>Bacteria</taxon>
        <taxon>Pseudomonadati</taxon>
        <taxon>Pseudomonadota</taxon>
        <taxon>Betaproteobacteria</taxon>
        <taxon>Burkholderiales</taxon>
        <taxon>Comamonadaceae</taxon>
        <taxon>Caenimonas</taxon>
    </lineage>
</organism>
<evidence type="ECO:0000259" key="1">
    <source>
        <dbReference type="Pfam" id="PF03358"/>
    </source>
</evidence>
<evidence type="ECO:0000313" key="3">
    <source>
        <dbReference type="Proteomes" id="UP000651050"/>
    </source>
</evidence>
<sequence>MRIAALCGSLRQGSLNRKALTLALRSLPPHCEPHVLDIRGIPLFDGDVLARGVPDAVGALTEQIRRCDGLVIATPEYNFSIPGVLKNAIDWVSRDAAQPFDGKPVAILSASPGPLGGARVQYDLRKVMLFVNAMVLAKPEVFIGAAAGKFDAAGECTDEPTRAFVGQQMRAFVEWIDGVRRMRAPG</sequence>
<dbReference type="GO" id="GO:0010181">
    <property type="term" value="F:FMN binding"/>
    <property type="evidence" value="ECO:0007669"/>
    <property type="project" value="TreeGrafter"/>
</dbReference>
<dbReference type="SUPFAM" id="SSF52218">
    <property type="entry name" value="Flavoproteins"/>
    <property type="match status" value="1"/>
</dbReference>
<dbReference type="EMBL" id="JADWYS010000001">
    <property type="protein sequence ID" value="MBG9390498.1"/>
    <property type="molecule type" value="Genomic_DNA"/>
</dbReference>
<dbReference type="InterPro" id="IPR050712">
    <property type="entry name" value="NAD(P)H-dep_reductase"/>
</dbReference>
<comment type="caution">
    <text evidence="2">The sequence shown here is derived from an EMBL/GenBank/DDBJ whole genome shotgun (WGS) entry which is preliminary data.</text>
</comment>
<dbReference type="GO" id="GO:0005829">
    <property type="term" value="C:cytosol"/>
    <property type="evidence" value="ECO:0007669"/>
    <property type="project" value="TreeGrafter"/>
</dbReference>
<reference evidence="2" key="1">
    <citation type="submission" date="2020-11" db="EMBL/GenBank/DDBJ databases">
        <title>Bacterial whole genome sequence for Caenimonas sp. DR4.4.</title>
        <authorList>
            <person name="Le V."/>
            <person name="Ko S.-R."/>
            <person name="Ahn C.-Y."/>
            <person name="Oh H.-M."/>
        </authorList>
    </citation>
    <scope>NUCLEOTIDE SEQUENCE</scope>
    <source>
        <strain evidence="2">DR4.4</strain>
    </source>
</reference>
<dbReference type="InterPro" id="IPR005025">
    <property type="entry name" value="FMN_Rdtase-like_dom"/>
</dbReference>
<dbReference type="PANTHER" id="PTHR30543">
    <property type="entry name" value="CHROMATE REDUCTASE"/>
    <property type="match status" value="1"/>
</dbReference>
<dbReference type="Gene3D" id="3.40.50.360">
    <property type="match status" value="1"/>
</dbReference>
<dbReference type="InterPro" id="IPR029039">
    <property type="entry name" value="Flavoprotein-like_sf"/>
</dbReference>
<dbReference type="Pfam" id="PF03358">
    <property type="entry name" value="FMN_red"/>
    <property type="match status" value="1"/>
</dbReference>
<proteinExistence type="predicted"/>
<feature type="domain" description="NADPH-dependent FMN reductase-like" evidence="1">
    <location>
        <begin position="1"/>
        <end position="146"/>
    </location>
</feature>
<gene>
    <name evidence="2" type="ORF">I5803_20880</name>
</gene>
<dbReference type="PANTHER" id="PTHR30543:SF21">
    <property type="entry name" value="NAD(P)H-DEPENDENT FMN REDUCTASE LOT6"/>
    <property type="match status" value="1"/>
</dbReference>
<name>A0A931MJ79_9BURK</name>
<evidence type="ECO:0000313" key="2">
    <source>
        <dbReference type="EMBL" id="MBG9390498.1"/>
    </source>
</evidence>
<keyword evidence="3" id="KW-1185">Reference proteome</keyword>
<protein>
    <submittedName>
        <fullName evidence="2">NAD(P)H-dependent oxidoreductase</fullName>
    </submittedName>
</protein>
<dbReference type="AlphaFoldDB" id="A0A931MJ79"/>